<dbReference type="InterPro" id="IPR001958">
    <property type="entry name" value="Tet-R_TetA/multi-R_MdtG-like"/>
</dbReference>
<keyword evidence="2" id="KW-1003">Cell membrane</keyword>
<feature type="transmembrane region" description="Helical" evidence="6">
    <location>
        <begin position="26"/>
        <end position="46"/>
    </location>
</feature>
<keyword evidence="5 6" id="KW-0472">Membrane</keyword>
<dbReference type="AlphaFoldDB" id="A0A227KEA4"/>
<evidence type="ECO:0000256" key="6">
    <source>
        <dbReference type="SAM" id="Phobius"/>
    </source>
</evidence>
<comment type="subcellular location">
    <subcellularLocation>
        <location evidence="1">Cell membrane</location>
        <topology evidence="1">Multi-pass membrane protein</topology>
    </subcellularLocation>
</comment>
<dbReference type="InterPro" id="IPR011701">
    <property type="entry name" value="MFS"/>
</dbReference>
<feature type="transmembrane region" description="Helical" evidence="6">
    <location>
        <begin position="290"/>
        <end position="312"/>
    </location>
</feature>
<dbReference type="PANTHER" id="PTHR23513">
    <property type="entry name" value="INTEGRAL MEMBRANE EFFLUX PROTEIN-RELATED"/>
    <property type="match status" value="1"/>
</dbReference>
<dbReference type="PRINTS" id="PR01035">
    <property type="entry name" value="TCRTETA"/>
</dbReference>
<dbReference type="Pfam" id="PF07690">
    <property type="entry name" value="MFS_1"/>
    <property type="match status" value="1"/>
</dbReference>
<organism evidence="8 9">
    <name type="scientific">Turicimonas muris</name>
    <dbReference type="NCBI Taxonomy" id="1796652"/>
    <lineage>
        <taxon>Bacteria</taxon>
        <taxon>Pseudomonadati</taxon>
        <taxon>Pseudomonadota</taxon>
        <taxon>Betaproteobacteria</taxon>
        <taxon>Burkholderiales</taxon>
        <taxon>Sutterellaceae</taxon>
        <taxon>Turicimonas</taxon>
    </lineage>
</organism>
<dbReference type="InterPro" id="IPR020846">
    <property type="entry name" value="MFS_dom"/>
</dbReference>
<dbReference type="EMBL" id="NHMP01000006">
    <property type="protein sequence ID" value="OXE46051.1"/>
    <property type="molecule type" value="Genomic_DNA"/>
</dbReference>
<feature type="domain" description="Major facilitator superfamily (MFS) profile" evidence="7">
    <location>
        <begin position="195"/>
        <end position="383"/>
    </location>
</feature>
<feature type="transmembrane region" description="Helical" evidence="6">
    <location>
        <begin position="121"/>
        <end position="144"/>
    </location>
</feature>
<dbReference type="Proteomes" id="UP000214610">
    <property type="component" value="Unassembled WGS sequence"/>
</dbReference>
<protein>
    <submittedName>
        <fullName evidence="8">MFS transporter</fullName>
    </submittedName>
</protein>
<dbReference type="PANTHER" id="PTHR23513:SF11">
    <property type="entry name" value="STAPHYLOFERRIN A TRANSPORTER"/>
    <property type="match status" value="1"/>
</dbReference>
<feature type="transmembrane region" description="Helical" evidence="6">
    <location>
        <begin position="235"/>
        <end position="254"/>
    </location>
</feature>
<evidence type="ECO:0000313" key="8">
    <source>
        <dbReference type="EMBL" id="OXE46051.1"/>
    </source>
</evidence>
<dbReference type="InterPro" id="IPR036259">
    <property type="entry name" value="MFS_trans_sf"/>
</dbReference>
<evidence type="ECO:0000256" key="2">
    <source>
        <dbReference type="ARBA" id="ARBA00022475"/>
    </source>
</evidence>
<keyword evidence="9" id="KW-1185">Reference proteome</keyword>
<dbReference type="SUPFAM" id="SSF103473">
    <property type="entry name" value="MFS general substrate transporter"/>
    <property type="match status" value="1"/>
</dbReference>
<evidence type="ECO:0000256" key="3">
    <source>
        <dbReference type="ARBA" id="ARBA00022692"/>
    </source>
</evidence>
<proteinExistence type="predicted"/>
<evidence type="ECO:0000256" key="4">
    <source>
        <dbReference type="ARBA" id="ARBA00022989"/>
    </source>
</evidence>
<dbReference type="GO" id="GO:0022857">
    <property type="term" value="F:transmembrane transporter activity"/>
    <property type="evidence" value="ECO:0007669"/>
    <property type="project" value="InterPro"/>
</dbReference>
<feature type="transmembrane region" description="Helical" evidence="6">
    <location>
        <begin position="150"/>
        <end position="171"/>
    </location>
</feature>
<evidence type="ECO:0000313" key="9">
    <source>
        <dbReference type="Proteomes" id="UP000214610"/>
    </source>
</evidence>
<reference evidence="9" key="1">
    <citation type="submission" date="2017-05" db="EMBL/GenBank/DDBJ databases">
        <title>Improved OligoMM genomes.</title>
        <authorList>
            <person name="Garzetti D."/>
        </authorList>
    </citation>
    <scope>NUCLEOTIDE SEQUENCE [LARGE SCALE GENOMIC DNA]</scope>
    <source>
        <strain evidence="9">YL45</strain>
    </source>
</reference>
<accession>A0A227KEA4</accession>
<evidence type="ECO:0000256" key="1">
    <source>
        <dbReference type="ARBA" id="ARBA00004651"/>
    </source>
</evidence>
<dbReference type="GO" id="GO:0005886">
    <property type="term" value="C:plasma membrane"/>
    <property type="evidence" value="ECO:0007669"/>
    <property type="project" value="UniProtKB-SubCell"/>
</dbReference>
<feature type="transmembrane region" description="Helical" evidence="6">
    <location>
        <begin position="349"/>
        <end position="370"/>
    </location>
</feature>
<feature type="transmembrane region" description="Helical" evidence="6">
    <location>
        <begin position="58"/>
        <end position="77"/>
    </location>
</feature>
<evidence type="ECO:0000259" key="7">
    <source>
        <dbReference type="PROSITE" id="PS50850"/>
    </source>
</evidence>
<dbReference type="PROSITE" id="PS50850">
    <property type="entry name" value="MFS"/>
    <property type="match status" value="1"/>
</dbReference>
<gene>
    <name evidence="8" type="ORF">ADH67_09445</name>
</gene>
<feature type="transmembrane region" description="Helical" evidence="6">
    <location>
        <begin position="266"/>
        <end position="284"/>
    </location>
</feature>
<keyword evidence="4 6" id="KW-1133">Transmembrane helix</keyword>
<feature type="transmembrane region" description="Helical" evidence="6">
    <location>
        <begin position="192"/>
        <end position="215"/>
    </location>
</feature>
<evidence type="ECO:0000256" key="5">
    <source>
        <dbReference type="ARBA" id="ARBA00023136"/>
    </source>
</evidence>
<dbReference type="Gene3D" id="1.20.1250.20">
    <property type="entry name" value="MFS general substrate transporter like domains"/>
    <property type="match status" value="1"/>
</dbReference>
<sequence length="383" mass="40693">MGLMHCGFTSSRVISTLYALDHQESAWVVGAILSAYSLIPALIAIHVGKWIDKVGVKLPFGIAASMVGSASLVPVFLPYESFGIWPVFITCLLAGTGFLFALISGQGLIGVLSTNKTRATAFTYQSIAFSLSGSAGPVMAGYFIDLGSFSYAYLAAFSFATVGGLAFFLLSSNFPKKISNISKLKRTEKHSALELFALKPVRNVLIASAFVSMAWDLQAFMIPVYGTEIGLDAVQIGWLLSAFSISTFAVRTVMPIISKAFEEWKIIIFVLTSSGLIFLAFPFIHSLPLLFVFVSVLGMSIGSSQPNVLSLLHTVTPDGRIGEAIGIRTMLMNLSHCVFPLLFGAGGSLVGAAAAFWSLGGTLLAGAGYLRASNKNFSSPTST</sequence>
<keyword evidence="3 6" id="KW-0812">Transmembrane</keyword>
<name>A0A227KEA4_9BURK</name>
<comment type="caution">
    <text evidence="8">The sequence shown here is derived from an EMBL/GenBank/DDBJ whole genome shotgun (WGS) entry which is preliminary data.</text>
</comment>
<feature type="transmembrane region" description="Helical" evidence="6">
    <location>
        <begin position="83"/>
        <end position="109"/>
    </location>
</feature>